<dbReference type="Proteomes" id="UP000694551">
    <property type="component" value="Unplaced"/>
</dbReference>
<evidence type="ECO:0000313" key="1">
    <source>
        <dbReference type="Ensembl" id="ENSSOCP00000021612.1"/>
    </source>
</evidence>
<organism evidence="1 2">
    <name type="scientific">Strix occidentalis caurina</name>
    <name type="common">northern spotted owl</name>
    <dbReference type="NCBI Taxonomy" id="311401"/>
    <lineage>
        <taxon>Eukaryota</taxon>
        <taxon>Metazoa</taxon>
        <taxon>Chordata</taxon>
        <taxon>Craniata</taxon>
        <taxon>Vertebrata</taxon>
        <taxon>Euteleostomi</taxon>
        <taxon>Archelosauria</taxon>
        <taxon>Archosauria</taxon>
        <taxon>Dinosauria</taxon>
        <taxon>Saurischia</taxon>
        <taxon>Theropoda</taxon>
        <taxon>Coelurosauria</taxon>
        <taxon>Aves</taxon>
        <taxon>Neognathae</taxon>
        <taxon>Neoaves</taxon>
        <taxon>Telluraves</taxon>
        <taxon>Strigiformes</taxon>
        <taxon>Strigidae</taxon>
        <taxon>Strix</taxon>
    </lineage>
</organism>
<dbReference type="Ensembl" id="ENSSOCT00000022150.1">
    <property type="protein sequence ID" value="ENSSOCP00000021612.1"/>
    <property type="gene ID" value="ENSSOCG00000016141.1"/>
</dbReference>
<dbReference type="AlphaFoldDB" id="A0A8D0FSQ3"/>
<protein>
    <submittedName>
        <fullName evidence="1">Uncharacterized protein</fullName>
    </submittedName>
</protein>
<proteinExistence type="predicted"/>
<name>A0A8D0FSQ3_STROC</name>
<reference evidence="1" key="2">
    <citation type="submission" date="2025-09" db="UniProtKB">
        <authorList>
            <consortium name="Ensembl"/>
        </authorList>
    </citation>
    <scope>IDENTIFICATION</scope>
</reference>
<sequence>TASDMKKDIDTLIAQEKEEIIAKYEKGRQEGAQIDPWEDADFTLYKVTDRFLFSGGIFWGYFLKCVLSSSPLHQQKQQEIERVDKWLKMLKKWGKYRNSDKVRRKRKSMCPEGQECHCNPELFLINNICNVFLLQTS</sequence>
<keyword evidence="2" id="KW-1185">Reference proteome</keyword>
<reference evidence="1" key="1">
    <citation type="submission" date="2025-08" db="UniProtKB">
        <authorList>
            <consortium name="Ensembl"/>
        </authorList>
    </citation>
    <scope>IDENTIFICATION</scope>
</reference>
<accession>A0A8D0FSQ3</accession>
<evidence type="ECO:0000313" key="2">
    <source>
        <dbReference type="Proteomes" id="UP000694551"/>
    </source>
</evidence>